<keyword evidence="5 6" id="KW-0472">Membrane</keyword>
<sequence>MLATICCLIFAGALLLAVLTDLASMTIPNRLVGAVALSFFVYALSAGWPWASVGWHLATGAAILCLTFAAFACGWMGGGDAKLIAASALWFGPSAAFWDYLFLASLFGGVLTLAILMLRACLRPTTGNASIDRLLDAGSGVPYGVALGPAGLLVLARFPEMQSLLALM</sequence>
<dbReference type="GO" id="GO:0004190">
    <property type="term" value="F:aspartic-type endopeptidase activity"/>
    <property type="evidence" value="ECO:0007669"/>
    <property type="project" value="InterPro"/>
</dbReference>
<reference evidence="8 9" key="1">
    <citation type="journal article" date="2016" name="Front. Microbiol.">
        <title>Genomic Resource of Rice Seed Associated Bacteria.</title>
        <authorList>
            <person name="Midha S."/>
            <person name="Bansal K."/>
            <person name="Sharma S."/>
            <person name="Kumar N."/>
            <person name="Patil P.P."/>
            <person name="Chaudhry V."/>
            <person name="Patil P.B."/>
        </authorList>
    </citation>
    <scope>NUCLEOTIDE SEQUENCE [LARGE SCALE GENOMIC DNA]</scope>
    <source>
        <strain evidence="8 9">NS365</strain>
    </source>
</reference>
<comment type="subcellular location">
    <subcellularLocation>
        <location evidence="1">Cell membrane</location>
        <topology evidence="1">Multi-pass membrane protein</topology>
    </subcellularLocation>
</comment>
<feature type="transmembrane region" description="Helical" evidence="6">
    <location>
        <begin position="30"/>
        <end position="50"/>
    </location>
</feature>
<evidence type="ECO:0000256" key="1">
    <source>
        <dbReference type="ARBA" id="ARBA00004651"/>
    </source>
</evidence>
<comment type="caution">
    <text evidence="8">The sequence shown here is derived from an EMBL/GenBank/DDBJ whole genome shotgun (WGS) entry which is preliminary data.</text>
</comment>
<keyword evidence="3 6" id="KW-0812">Transmembrane</keyword>
<evidence type="ECO:0000313" key="9">
    <source>
        <dbReference type="Proteomes" id="UP000078529"/>
    </source>
</evidence>
<dbReference type="EMBL" id="LDQA01000029">
    <property type="protein sequence ID" value="KTR04797.1"/>
    <property type="molecule type" value="Genomic_DNA"/>
</dbReference>
<protein>
    <recommendedName>
        <fullName evidence="7">Prepilin type IV endopeptidase peptidase domain-containing protein</fullName>
    </recommendedName>
</protein>
<gene>
    <name evidence="8" type="ORF">NS365_14375</name>
</gene>
<dbReference type="PANTHER" id="PTHR36506:SF1">
    <property type="entry name" value="PREFLAGELLIN PEPTIDASE"/>
    <property type="match status" value="1"/>
</dbReference>
<evidence type="ECO:0000256" key="4">
    <source>
        <dbReference type="ARBA" id="ARBA00022989"/>
    </source>
</evidence>
<evidence type="ECO:0000256" key="5">
    <source>
        <dbReference type="ARBA" id="ARBA00023136"/>
    </source>
</evidence>
<dbReference type="PATRIC" id="fig|401562.4.peg.2664"/>
<proteinExistence type="predicted"/>
<dbReference type="Pfam" id="PF01478">
    <property type="entry name" value="Peptidase_A24"/>
    <property type="match status" value="1"/>
</dbReference>
<feature type="transmembrane region" description="Helical" evidence="6">
    <location>
        <begin position="97"/>
        <end position="122"/>
    </location>
</feature>
<dbReference type="InterPro" id="IPR000045">
    <property type="entry name" value="Prepilin_IV_endopep_pep"/>
</dbReference>
<evidence type="ECO:0000259" key="7">
    <source>
        <dbReference type="Pfam" id="PF01478"/>
    </source>
</evidence>
<feature type="transmembrane region" description="Helical" evidence="6">
    <location>
        <begin position="57"/>
        <end position="77"/>
    </location>
</feature>
<dbReference type="PANTHER" id="PTHR36506">
    <property type="entry name" value="PREFLAGELLIN PEPTIDASE"/>
    <property type="match status" value="1"/>
</dbReference>
<evidence type="ECO:0000256" key="6">
    <source>
        <dbReference type="SAM" id="Phobius"/>
    </source>
</evidence>
<keyword evidence="2" id="KW-1003">Cell membrane</keyword>
<dbReference type="Proteomes" id="UP000078529">
    <property type="component" value="Unassembled WGS sequence"/>
</dbReference>
<evidence type="ECO:0000256" key="2">
    <source>
        <dbReference type="ARBA" id="ARBA00022475"/>
    </source>
</evidence>
<feature type="transmembrane region" description="Helical" evidence="6">
    <location>
        <begin position="134"/>
        <end position="158"/>
    </location>
</feature>
<dbReference type="AlphaFoldDB" id="A0A175RM94"/>
<keyword evidence="9" id="KW-1185">Reference proteome</keyword>
<feature type="domain" description="Prepilin type IV endopeptidase peptidase" evidence="7">
    <location>
        <begin position="8"/>
        <end position="112"/>
    </location>
</feature>
<evidence type="ECO:0000256" key="3">
    <source>
        <dbReference type="ARBA" id="ARBA00022692"/>
    </source>
</evidence>
<dbReference type="InterPro" id="IPR052218">
    <property type="entry name" value="Preflagellin_Peptidase"/>
</dbReference>
<name>A0A175RM94_9HYPH</name>
<accession>A0A175RM94</accession>
<organism evidence="8 9">
    <name type="scientific">Aureimonas ureilytica</name>
    <dbReference type="NCBI Taxonomy" id="401562"/>
    <lineage>
        <taxon>Bacteria</taxon>
        <taxon>Pseudomonadati</taxon>
        <taxon>Pseudomonadota</taxon>
        <taxon>Alphaproteobacteria</taxon>
        <taxon>Hyphomicrobiales</taxon>
        <taxon>Aurantimonadaceae</taxon>
        <taxon>Aureimonas</taxon>
    </lineage>
</organism>
<dbReference type="RefSeq" id="WP_058600983.1">
    <property type="nucleotide sequence ID" value="NZ_LDQA01000029.1"/>
</dbReference>
<keyword evidence="4 6" id="KW-1133">Transmembrane helix</keyword>
<dbReference type="GO" id="GO:0005886">
    <property type="term" value="C:plasma membrane"/>
    <property type="evidence" value="ECO:0007669"/>
    <property type="project" value="UniProtKB-SubCell"/>
</dbReference>
<evidence type="ECO:0000313" key="8">
    <source>
        <dbReference type="EMBL" id="KTR04797.1"/>
    </source>
</evidence>
<dbReference type="Gene3D" id="1.20.120.1220">
    <property type="match status" value="1"/>
</dbReference>